<feature type="chain" id="PRO_5035235801" description="Glycoside hydrolase family 5 domain-containing protein" evidence="5">
    <location>
        <begin position="19"/>
        <end position="150"/>
    </location>
</feature>
<dbReference type="EMBL" id="RRYP01008928">
    <property type="protein sequence ID" value="TNV79427.1"/>
    <property type="molecule type" value="Genomic_DNA"/>
</dbReference>
<evidence type="ECO:0000313" key="8">
    <source>
        <dbReference type="Proteomes" id="UP000785679"/>
    </source>
</evidence>
<reference evidence="7" key="1">
    <citation type="submission" date="2019-06" db="EMBL/GenBank/DDBJ databases">
        <authorList>
            <person name="Zheng W."/>
        </authorList>
    </citation>
    <scope>NUCLEOTIDE SEQUENCE</scope>
    <source>
        <strain evidence="7">QDHG01</strain>
    </source>
</reference>
<dbReference type="InterPro" id="IPR001547">
    <property type="entry name" value="Glyco_hydro_5"/>
</dbReference>
<name>A0A8J8T238_HALGN</name>
<keyword evidence="5" id="KW-0732">Signal</keyword>
<dbReference type="GO" id="GO:0004553">
    <property type="term" value="F:hydrolase activity, hydrolyzing O-glycosyl compounds"/>
    <property type="evidence" value="ECO:0007669"/>
    <property type="project" value="InterPro"/>
</dbReference>
<evidence type="ECO:0000313" key="7">
    <source>
        <dbReference type="EMBL" id="TNV79427.1"/>
    </source>
</evidence>
<sequence>MFRTGLLIQLGIISSALALTQLDPISISSGSFRDPQNRDRFFHGVAISIQTPPYLPTTDHFDPNSSLSSSDLTNLIEWGFNLVRLTIPWESIETAPNQYNLTQIQEIEALLNRMGEAGIYTLIDTHMDLLEGSGCVAGVLVKSEMQGCNY</sequence>
<proteinExistence type="inferred from homology"/>
<comment type="caution">
    <text evidence="7">The sequence shown here is derived from an EMBL/GenBank/DDBJ whole genome shotgun (WGS) entry which is preliminary data.</text>
</comment>
<gene>
    <name evidence="7" type="ORF">FGO68_gene3098</name>
</gene>
<dbReference type="InterPro" id="IPR017853">
    <property type="entry name" value="GH"/>
</dbReference>
<evidence type="ECO:0000259" key="6">
    <source>
        <dbReference type="Pfam" id="PF00150"/>
    </source>
</evidence>
<evidence type="ECO:0000256" key="4">
    <source>
        <dbReference type="RuleBase" id="RU361153"/>
    </source>
</evidence>
<dbReference type="AlphaFoldDB" id="A0A8J8T238"/>
<evidence type="ECO:0000256" key="3">
    <source>
        <dbReference type="ARBA" id="ARBA00023295"/>
    </source>
</evidence>
<dbReference type="SUPFAM" id="SSF51445">
    <property type="entry name" value="(Trans)glycosidases"/>
    <property type="match status" value="1"/>
</dbReference>
<evidence type="ECO:0000256" key="2">
    <source>
        <dbReference type="ARBA" id="ARBA00022801"/>
    </source>
</evidence>
<feature type="signal peptide" evidence="5">
    <location>
        <begin position="1"/>
        <end position="18"/>
    </location>
</feature>
<keyword evidence="8" id="KW-1185">Reference proteome</keyword>
<comment type="similarity">
    <text evidence="1 4">Belongs to the glycosyl hydrolase 5 (cellulase A) family.</text>
</comment>
<keyword evidence="3 4" id="KW-0326">Glycosidase</keyword>
<evidence type="ECO:0000256" key="5">
    <source>
        <dbReference type="SAM" id="SignalP"/>
    </source>
</evidence>
<keyword evidence="2 4" id="KW-0378">Hydrolase</keyword>
<dbReference type="Proteomes" id="UP000785679">
    <property type="component" value="Unassembled WGS sequence"/>
</dbReference>
<organism evidence="7 8">
    <name type="scientific">Halteria grandinella</name>
    <dbReference type="NCBI Taxonomy" id="5974"/>
    <lineage>
        <taxon>Eukaryota</taxon>
        <taxon>Sar</taxon>
        <taxon>Alveolata</taxon>
        <taxon>Ciliophora</taxon>
        <taxon>Intramacronucleata</taxon>
        <taxon>Spirotrichea</taxon>
        <taxon>Stichotrichia</taxon>
        <taxon>Sporadotrichida</taxon>
        <taxon>Halteriidae</taxon>
        <taxon>Halteria</taxon>
    </lineage>
</organism>
<dbReference type="PANTHER" id="PTHR31308:SF3">
    <property type="entry name" value="ENDOGLYCOCERAMIDASE"/>
    <property type="match status" value="1"/>
</dbReference>
<dbReference type="Gene3D" id="3.20.20.80">
    <property type="entry name" value="Glycosidases"/>
    <property type="match status" value="1"/>
</dbReference>
<accession>A0A8J8T238</accession>
<dbReference type="InterPro" id="IPR052066">
    <property type="entry name" value="Glycosphingolipid_Hydrolases"/>
</dbReference>
<dbReference type="Pfam" id="PF00150">
    <property type="entry name" value="Cellulase"/>
    <property type="match status" value="1"/>
</dbReference>
<dbReference type="OrthoDB" id="1887033at2759"/>
<evidence type="ECO:0000256" key="1">
    <source>
        <dbReference type="ARBA" id="ARBA00005641"/>
    </source>
</evidence>
<dbReference type="PANTHER" id="PTHR31308">
    <property type="match status" value="1"/>
</dbReference>
<protein>
    <recommendedName>
        <fullName evidence="6">Glycoside hydrolase family 5 domain-containing protein</fullName>
    </recommendedName>
</protein>
<feature type="domain" description="Glycoside hydrolase family 5" evidence="6">
    <location>
        <begin position="69"/>
        <end position="128"/>
    </location>
</feature>
<dbReference type="GO" id="GO:0000272">
    <property type="term" value="P:polysaccharide catabolic process"/>
    <property type="evidence" value="ECO:0007669"/>
    <property type="project" value="InterPro"/>
</dbReference>